<feature type="domain" description="Rhodanese" evidence="3">
    <location>
        <begin position="16"/>
        <end position="134"/>
    </location>
</feature>
<dbReference type="PANTHER" id="PTHR11364:SF27">
    <property type="entry name" value="SULFURTRANSFERASE"/>
    <property type="match status" value="1"/>
</dbReference>
<sequence length="277" mass="31897">MRNNIVTCDWVFEHLNDSDVRIIDTRFDLSNPLYGINEYIQGHIPGAFYFDLDKDLSSTSLKHGGRHPLPNIEPFVQKLSCAGIDETVKVVVYDEDGGMYSARFWWLLKYLGHDNIYILDGGFKEWRERGCLISQDVPLIQPKEFRSNIQTHMLVHIENVKEKMVRNDAVLLDARAYERFAGHVEPIDKKAGHIPGAQNAFWKNNYREDGKWKTIEELHTQYESLDRELQYIVYCGSGVSACPTIVALKEAGFKNVQLYVGSWSDWSSYDGNPIETK</sequence>
<dbReference type="RefSeq" id="WP_069716962.1">
    <property type="nucleotide sequence ID" value="NZ_MJEH01000019.1"/>
</dbReference>
<dbReference type="Proteomes" id="UP000095209">
    <property type="component" value="Unassembled WGS sequence"/>
</dbReference>
<reference evidence="4 5" key="1">
    <citation type="submission" date="2016-08" db="EMBL/GenBank/DDBJ databases">
        <title>Genome of Bacillus solimangrovi GH2-4.</title>
        <authorList>
            <person name="Lim S."/>
            <person name="Kim B.-C."/>
        </authorList>
    </citation>
    <scope>NUCLEOTIDE SEQUENCE [LARGE SCALE GENOMIC DNA]</scope>
    <source>
        <strain evidence="4 5">GH2-4</strain>
    </source>
</reference>
<dbReference type="PROSITE" id="PS00380">
    <property type="entry name" value="RHODANESE_1"/>
    <property type="match status" value="1"/>
</dbReference>
<dbReference type="CDD" id="cd01449">
    <property type="entry name" value="TST_Repeat_2"/>
    <property type="match status" value="1"/>
</dbReference>
<keyword evidence="5" id="KW-1185">Reference proteome</keyword>
<dbReference type="AlphaFoldDB" id="A0A1E5LFX2"/>
<evidence type="ECO:0000313" key="4">
    <source>
        <dbReference type="EMBL" id="OEH92971.1"/>
    </source>
</evidence>
<evidence type="ECO:0000256" key="1">
    <source>
        <dbReference type="ARBA" id="ARBA00022679"/>
    </source>
</evidence>
<proteinExistence type="predicted"/>
<dbReference type="InterPro" id="IPR045078">
    <property type="entry name" value="TST/MPST-like"/>
</dbReference>
<keyword evidence="1 4" id="KW-0808">Transferase</keyword>
<evidence type="ECO:0000256" key="2">
    <source>
        <dbReference type="ARBA" id="ARBA00022737"/>
    </source>
</evidence>
<feature type="domain" description="Rhodanese" evidence="3">
    <location>
        <begin position="165"/>
        <end position="275"/>
    </location>
</feature>
<dbReference type="CDD" id="cd01448">
    <property type="entry name" value="TST_Repeat_1"/>
    <property type="match status" value="1"/>
</dbReference>
<dbReference type="InterPro" id="IPR001307">
    <property type="entry name" value="Thiosulphate_STrfase_CS"/>
</dbReference>
<dbReference type="Gene3D" id="3.40.250.10">
    <property type="entry name" value="Rhodanese-like domain"/>
    <property type="match status" value="2"/>
</dbReference>
<dbReference type="InterPro" id="IPR001763">
    <property type="entry name" value="Rhodanese-like_dom"/>
</dbReference>
<gene>
    <name evidence="4" type="ORF">BFG57_13980</name>
</gene>
<dbReference type="OrthoDB" id="9770030at2"/>
<evidence type="ECO:0000259" key="3">
    <source>
        <dbReference type="PROSITE" id="PS50206"/>
    </source>
</evidence>
<keyword evidence="4" id="KW-0670">Pyruvate</keyword>
<dbReference type="FunFam" id="3.40.250.10:FF:000035">
    <property type="entry name" value="Thiosulfate sulfurtransferase"/>
    <property type="match status" value="1"/>
</dbReference>
<dbReference type="PROSITE" id="PS50206">
    <property type="entry name" value="RHODANESE_3"/>
    <property type="match status" value="2"/>
</dbReference>
<name>A0A1E5LFX2_9BACI</name>
<dbReference type="GO" id="GO:0004792">
    <property type="term" value="F:thiosulfate-cyanide sulfurtransferase activity"/>
    <property type="evidence" value="ECO:0007669"/>
    <property type="project" value="InterPro"/>
</dbReference>
<evidence type="ECO:0000313" key="5">
    <source>
        <dbReference type="Proteomes" id="UP000095209"/>
    </source>
</evidence>
<dbReference type="PANTHER" id="PTHR11364">
    <property type="entry name" value="THIOSULFATE SULFERTANSFERASE"/>
    <property type="match status" value="1"/>
</dbReference>
<accession>A0A1E5LFX2</accession>
<protein>
    <submittedName>
        <fullName evidence="4">3-mercaptopyruvate sulfurtransferase</fullName>
    </submittedName>
</protein>
<dbReference type="InterPro" id="IPR036873">
    <property type="entry name" value="Rhodanese-like_dom_sf"/>
</dbReference>
<keyword evidence="2" id="KW-0677">Repeat</keyword>
<comment type="caution">
    <text evidence="4">The sequence shown here is derived from an EMBL/GenBank/DDBJ whole genome shotgun (WGS) entry which is preliminary data.</text>
</comment>
<dbReference type="SUPFAM" id="SSF52821">
    <property type="entry name" value="Rhodanese/Cell cycle control phosphatase"/>
    <property type="match status" value="2"/>
</dbReference>
<dbReference type="SMART" id="SM00450">
    <property type="entry name" value="RHOD"/>
    <property type="match status" value="2"/>
</dbReference>
<dbReference type="EMBL" id="MJEH01000019">
    <property type="protein sequence ID" value="OEH92971.1"/>
    <property type="molecule type" value="Genomic_DNA"/>
</dbReference>
<dbReference type="Pfam" id="PF00581">
    <property type="entry name" value="Rhodanese"/>
    <property type="match status" value="2"/>
</dbReference>
<organism evidence="4 5">
    <name type="scientific">Bacillus solimangrovi</name>
    <dbReference type="NCBI Taxonomy" id="1305675"/>
    <lineage>
        <taxon>Bacteria</taxon>
        <taxon>Bacillati</taxon>
        <taxon>Bacillota</taxon>
        <taxon>Bacilli</taxon>
        <taxon>Bacillales</taxon>
        <taxon>Bacillaceae</taxon>
        <taxon>Bacillus</taxon>
    </lineage>
</organism>
<dbReference type="STRING" id="1305675.BFG57_13980"/>